<dbReference type="PANTHER" id="PTHR33048:SF47">
    <property type="entry name" value="INTEGRAL MEMBRANE PROTEIN-RELATED"/>
    <property type="match status" value="1"/>
</dbReference>
<dbReference type="PANTHER" id="PTHR33048">
    <property type="entry name" value="PTH11-LIKE INTEGRAL MEMBRANE PROTEIN (AFU_ORTHOLOGUE AFUA_5G11245)"/>
    <property type="match status" value="1"/>
</dbReference>
<evidence type="ECO:0000313" key="8">
    <source>
        <dbReference type="EMBL" id="KAL2267982.1"/>
    </source>
</evidence>
<dbReference type="RefSeq" id="XP_070866709.1">
    <property type="nucleotide sequence ID" value="XM_071009141.1"/>
</dbReference>
<dbReference type="Proteomes" id="UP001600064">
    <property type="component" value="Unassembled WGS sequence"/>
</dbReference>
<feature type="transmembrane region" description="Helical" evidence="6">
    <location>
        <begin position="20"/>
        <end position="43"/>
    </location>
</feature>
<feature type="domain" description="Rhodopsin" evidence="7">
    <location>
        <begin position="39"/>
        <end position="276"/>
    </location>
</feature>
<evidence type="ECO:0000256" key="6">
    <source>
        <dbReference type="SAM" id="Phobius"/>
    </source>
</evidence>
<organism evidence="8 9">
    <name type="scientific">Remersonia thermophila</name>
    <dbReference type="NCBI Taxonomy" id="72144"/>
    <lineage>
        <taxon>Eukaryota</taxon>
        <taxon>Fungi</taxon>
        <taxon>Dikarya</taxon>
        <taxon>Ascomycota</taxon>
        <taxon>Pezizomycotina</taxon>
        <taxon>Sordariomycetes</taxon>
        <taxon>Sordariomycetidae</taxon>
        <taxon>Sordariales</taxon>
        <taxon>Sordariales incertae sedis</taxon>
        <taxon>Remersonia</taxon>
    </lineage>
</organism>
<comment type="similarity">
    <text evidence="5">Belongs to the SAT4 family.</text>
</comment>
<evidence type="ECO:0000313" key="9">
    <source>
        <dbReference type="Proteomes" id="UP001600064"/>
    </source>
</evidence>
<keyword evidence="3 6" id="KW-1133">Transmembrane helix</keyword>
<evidence type="ECO:0000256" key="5">
    <source>
        <dbReference type="ARBA" id="ARBA00038359"/>
    </source>
</evidence>
<dbReference type="InterPro" id="IPR049326">
    <property type="entry name" value="Rhodopsin_dom_fungi"/>
</dbReference>
<feature type="transmembrane region" description="Helical" evidence="6">
    <location>
        <begin position="94"/>
        <end position="117"/>
    </location>
</feature>
<feature type="transmembrane region" description="Helical" evidence="6">
    <location>
        <begin position="138"/>
        <end position="160"/>
    </location>
</feature>
<dbReference type="EMBL" id="JAZGUE010000003">
    <property type="protein sequence ID" value="KAL2267982.1"/>
    <property type="molecule type" value="Genomic_DNA"/>
</dbReference>
<proteinExistence type="inferred from homology"/>
<dbReference type="Pfam" id="PF20684">
    <property type="entry name" value="Fung_rhodopsin"/>
    <property type="match status" value="1"/>
</dbReference>
<accession>A0ABR4DCA7</accession>
<feature type="transmembrane region" description="Helical" evidence="6">
    <location>
        <begin position="180"/>
        <end position="200"/>
    </location>
</feature>
<feature type="transmembrane region" description="Helical" evidence="6">
    <location>
        <begin position="212"/>
        <end position="232"/>
    </location>
</feature>
<keyword evidence="9" id="KW-1185">Reference proteome</keyword>
<evidence type="ECO:0000256" key="2">
    <source>
        <dbReference type="ARBA" id="ARBA00022692"/>
    </source>
</evidence>
<dbReference type="InterPro" id="IPR052337">
    <property type="entry name" value="SAT4-like"/>
</dbReference>
<evidence type="ECO:0000259" key="7">
    <source>
        <dbReference type="Pfam" id="PF20684"/>
    </source>
</evidence>
<comment type="subcellular location">
    <subcellularLocation>
        <location evidence="1">Membrane</location>
        <topology evidence="1">Multi-pass membrane protein</topology>
    </subcellularLocation>
</comment>
<name>A0ABR4DCA7_9PEZI</name>
<gene>
    <name evidence="8" type="ORF">VTJ83DRAFT_2828</name>
</gene>
<evidence type="ECO:0000256" key="3">
    <source>
        <dbReference type="ARBA" id="ARBA00022989"/>
    </source>
</evidence>
<dbReference type="GeneID" id="98123785"/>
<protein>
    <recommendedName>
        <fullName evidence="7">Rhodopsin domain-containing protein</fullName>
    </recommendedName>
</protein>
<reference evidence="8 9" key="1">
    <citation type="journal article" date="2024" name="Commun. Biol.">
        <title>Comparative genomic analysis of thermophilic fungi reveals convergent evolutionary adaptations and gene losses.</title>
        <authorList>
            <person name="Steindorff A.S."/>
            <person name="Aguilar-Pontes M.V."/>
            <person name="Robinson A.J."/>
            <person name="Andreopoulos B."/>
            <person name="LaButti K."/>
            <person name="Kuo A."/>
            <person name="Mondo S."/>
            <person name="Riley R."/>
            <person name="Otillar R."/>
            <person name="Haridas S."/>
            <person name="Lipzen A."/>
            <person name="Grimwood J."/>
            <person name="Schmutz J."/>
            <person name="Clum A."/>
            <person name="Reid I.D."/>
            <person name="Moisan M.C."/>
            <person name="Butler G."/>
            <person name="Nguyen T.T.M."/>
            <person name="Dewar K."/>
            <person name="Conant G."/>
            <person name="Drula E."/>
            <person name="Henrissat B."/>
            <person name="Hansel C."/>
            <person name="Singer S."/>
            <person name="Hutchinson M.I."/>
            <person name="de Vries R.P."/>
            <person name="Natvig D.O."/>
            <person name="Powell A.J."/>
            <person name="Tsang A."/>
            <person name="Grigoriev I.V."/>
        </authorList>
    </citation>
    <scope>NUCLEOTIDE SEQUENCE [LARGE SCALE GENOMIC DNA]</scope>
    <source>
        <strain evidence="8 9">ATCC 22073</strain>
    </source>
</reference>
<comment type="caution">
    <text evidence="8">The sequence shown here is derived from an EMBL/GenBank/DDBJ whole genome shotgun (WGS) entry which is preliminary data.</text>
</comment>
<sequence>MSSNVENGEPLSTFQGNLATKLVACSAATLVLVTVLVCLRFYIRFQIIRKVGLDDIALGLTVGFVWKCHWGCSGLSTALDFIMTLFLSKRSPCLFLKLVFFSALGYHSTIMLLRAAFLLQYRRVLPLPRFQLLCDIGLALLVVWTVAGLVGGLLVCLPLSGNWDPRNLNWTCDRRLTFWTAQGIAHVVSDVLILIMPMPLLKTLPLPRAHKIILIGLFSLGFFTCVISGIRLSTLRDSLKNPDMTVASCKTVFWSVSEISCSIFCLCIPTLRPLLGRCGCDRRRDGGSEHAGFMSPSRGRLQGVELSESTVTCRVDGVSAVDPIVIIPSTTPLSQDVESLGSRKPRDNAGQSI</sequence>
<keyword evidence="2 6" id="KW-0812">Transmembrane</keyword>
<evidence type="ECO:0000256" key="4">
    <source>
        <dbReference type="ARBA" id="ARBA00023136"/>
    </source>
</evidence>
<evidence type="ECO:0000256" key="1">
    <source>
        <dbReference type="ARBA" id="ARBA00004141"/>
    </source>
</evidence>
<keyword evidence="4 6" id="KW-0472">Membrane</keyword>